<accession>A0A0M3DH28</accession>
<proteinExistence type="predicted"/>
<protein>
    <recommendedName>
        <fullName evidence="7">ABC3 transporter permease C-terminal domain-containing protein</fullName>
    </recommendedName>
</protein>
<feature type="non-terminal residue" evidence="8">
    <location>
        <position position="1"/>
    </location>
</feature>
<keyword evidence="3 6" id="KW-0812">Transmembrane</keyword>
<keyword evidence="2" id="KW-1003">Cell membrane</keyword>
<dbReference type="PATRIC" id="fig|1629550.3.peg.1924"/>
<evidence type="ECO:0000256" key="5">
    <source>
        <dbReference type="ARBA" id="ARBA00023136"/>
    </source>
</evidence>
<dbReference type="Proteomes" id="UP000034407">
    <property type="component" value="Unassembled WGS sequence"/>
</dbReference>
<comment type="caution">
    <text evidence="8">The sequence shown here is derived from an EMBL/GenBank/DDBJ whole genome shotgun (WGS) entry which is preliminary data.</text>
</comment>
<feature type="transmembrane region" description="Helical" evidence="6">
    <location>
        <begin position="358"/>
        <end position="380"/>
    </location>
</feature>
<organism evidence="8 9">
    <name type="scientific">Paraclostridium benzoelyticum</name>
    <dbReference type="NCBI Taxonomy" id="1629550"/>
    <lineage>
        <taxon>Bacteria</taxon>
        <taxon>Bacillati</taxon>
        <taxon>Bacillota</taxon>
        <taxon>Clostridia</taxon>
        <taxon>Peptostreptococcales</taxon>
        <taxon>Peptostreptococcaceae</taxon>
        <taxon>Paraclostridium</taxon>
    </lineage>
</organism>
<name>A0A0M3DH28_9FIRM</name>
<dbReference type="Pfam" id="PF02687">
    <property type="entry name" value="FtsX"/>
    <property type="match status" value="1"/>
</dbReference>
<dbReference type="AlphaFoldDB" id="A0A0M3DH28"/>
<keyword evidence="5 6" id="KW-0472">Membrane</keyword>
<feature type="domain" description="ABC3 transporter permease C-terminal" evidence="7">
    <location>
        <begin position="272"/>
        <end position="385"/>
    </location>
</feature>
<evidence type="ECO:0000313" key="8">
    <source>
        <dbReference type="EMBL" id="KKY00764.1"/>
    </source>
</evidence>
<comment type="subcellular location">
    <subcellularLocation>
        <location evidence="1">Cell membrane</location>
        <topology evidence="1">Multi-pass membrane protein</topology>
    </subcellularLocation>
</comment>
<evidence type="ECO:0000313" key="9">
    <source>
        <dbReference type="Proteomes" id="UP000034407"/>
    </source>
</evidence>
<dbReference type="PANTHER" id="PTHR46795:SF3">
    <property type="entry name" value="ABC TRANSPORTER PERMEASE"/>
    <property type="match status" value="1"/>
</dbReference>
<evidence type="ECO:0000256" key="2">
    <source>
        <dbReference type="ARBA" id="ARBA00022475"/>
    </source>
</evidence>
<evidence type="ECO:0000256" key="4">
    <source>
        <dbReference type="ARBA" id="ARBA00022989"/>
    </source>
</evidence>
<dbReference type="InterPro" id="IPR003838">
    <property type="entry name" value="ABC3_permease_C"/>
</dbReference>
<evidence type="ECO:0000259" key="7">
    <source>
        <dbReference type="Pfam" id="PF02687"/>
    </source>
</evidence>
<reference evidence="8 9" key="1">
    <citation type="submission" date="2015-04" db="EMBL/GenBank/DDBJ databases">
        <title>Microcin producing Clostridium sp. JC272T.</title>
        <authorList>
            <person name="Jyothsna T."/>
            <person name="Sasikala C."/>
            <person name="Ramana C."/>
        </authorList>
    </citation>
    <scope>NUCLEOTIDE SEQUENCE [LARGE SCALE GENOMIC DNA]</scope>
    <source>
        <strain evidence="8 9">JC272</strain>
    </source>
</reference>
<dbReference type="PANTHER" id="PTHR46795">
    <property type="entry name" value="ABC TRANSPORTER PERMEASE-RELATED-RELATED"/>
    <property type="match status" value="1"/>
</dbReference>
<evidence type="ECO:0000256" key="1">
    <source>
        <dbReference type="ARBA" id="ARBA00004651"/>
    </source>
</evidence>
<feature type="transmembrane region" description="Helical" evidence="6">
    <location>
        <begin position="261"/>
        <end position="286"/>
    </location>
</feature>
<feature type="transmembrane region" description="Helical" evidence="6">
    <location>
        <begin position="7"/>
        <end position="31"/>
    </location>
</feature>
<feature type="transmembrane region" description="Helical" evidence="6">
    <location>
        <begin position="320"/>
        <end position="346"/>
    </location>
</feature>
<gene>
    <name evidence="8" type="ORF">VN21_12290</name>
</gene>
<dbReference type="RefSeq" id="WP_046823518.1">
    <property type="nucleotide sequence ID" value="NZ_LBBT01000242.1"/>
</dbReference>
<dbReference type="EMBL" id="LBBT01000242">
    <property type="protein sequence ID" value="KKY00764.1"/>
    <property type="molecule type" value="Genomic_DNA"/>
</dbReference>
<dbReference type="GO" id="GO:0005886">
    <property type="term" value="C:plasma membrane"/>
    <property type="evidence" value="ECO:0007669"/>
    <property type="project" value="UniProtKB-SubCell"/>
</dbReference>
<dbReference type="InterPro" id="IPR052536">
    <property type="entry name" value="ABC-4_Integral_Memb_Prot"/>
</dbReference>
<evidence type="ECO:0000256" key="6">
    <source>
        <dbReference type="SAM" id="Phobius"/>
    </source>
</evidence>
<keyword evidence="4 6" id="KW-1133">Transmembrane helix</keyword>
<sequence>NSKINTNFLSISVICLMLFLTIVMLSTGIGFKNASEKILIDSTPFDVSISLYSDDSIKTVEESLNAVNFKFDDTEKYVYFDIYDSGVKLKDIINKKDLINKYILSDEFDFYNIDLIKLSDYNNIRKLKGKDTESLKENEIILTSNNRSILDILNKEFEKNKKINLYNKEYKIKNGDIIEESLKSSPYLNNIATLIVNDNIVQNAETKSSNLNVQFTKNKKKSEKKFRLLLDSFREGKVDYNKAGFLNGDTKQEIYINNKGAVTIVLFIEMYLGIIFLISSMAILAIQQLSEANDSIERYKAIERLGANEKMINKTIFIQILIYFGLPISLAFLHSIIGIKVIYNVMESVYNPDIKYTLISTAIIFLVVYFAYFYTTYIGYKNIVKNSK</sequence>
<keyword evidence="9" id="KW-1185">Reference proteome</keyword>
<evidence type="ECO:0000256" key="3">
    <source>
        <dbReference type="ARBA" id="ARBA00022692"/>
    </source>
</evidence>